<keyword evidence="4" id="KW-0460">Magnesium</keyword>
<dbReference type="PANTHER" id="PTHR23407">
    <property type="entry name" value="ATPASE INHIBITOR/5-FORMYLTETRAHYDROFOLATE CYCLO-LIGASE"/>
    <property type="match status" value="1"/>
</dbReference>
<name>A0A2M9A982_9BACT</name>
<comment type="similarity">
    <text evidence="1 4">Belongs to the 5-formyltetrahydrofolate cyclo-ligase family.</text>
</comment>
<dbReference type="EMBL" id="PGEX01000001">
    <property type="protein sequence ID" value="PJJ42260.1"/>
    <property type="molecule type" value="Genomic_DNA"/>
</dbReference>
<organism evidence="5 6">
    <name type="scientific">Hallerella succinigenes</name>
    <dbReference type="NCBI Taxonomy" id="1896222"/>
    <lineage>
        <taxon>Bacteria</taxon>
        <taxon>Pseudomonadati</taxon>
        <taxon>Fibrobacterota</taxon>
        <taxon>Fibrobacteria</taxon>
        <taxon>Fibrobacterales</taxon>
        <taxon>Fibrobacteraceae</taxon>
        <taxon>Hallerella</taxon>
    </lineage>
</organism>
<comment type="caution">
    <text evidence="5">The sequence shown here is derived from an EMBL/GenBank/DDBJ whole genome shotgun (WGS) entry which is preliminary data.</text>
</comment>
<dbReference type="Proteomes" id="UP000231134">
    <property type="component" value="Unassembled WGS sequence"/>
</dbReference>
<evidence type="ECO:0000313" key="5">
    <source>
        <dbReference type="EMBL" id="PJJ42260.1"/>
    </source>
</evidence>
<dbReference type="EC" id="6.3.3.2" evidence="4"/>
<keyword evidence="2 4" id="KW-0547">Nucleotide-binding</keyword>
<sequence>MNAEIGFSEFGLLFLLALLLFKPKDLGKAVATFKYWKGRLYRLKFDLEDELLETQKNPSRKEKESAWIVQAIRRFEPYKAAAKVAAFYPLPDEPDIRPILQELAKEGRLLLPITYDGGLMDFVEIHDLEKDLVEGRFHVHEPKKELPIYRGEIPFVLTPGVQFSWDGGRHGHGKGYYDRFLEKNPQAIKCGVAFSTQVSEKPLTLKPHDVPMNYIVAPKNDPEKENPHVEEATV</sequence>
<dbReference type="GO" id="GO:0030272">
    <property type="term" value="F:5-formyltetrahydrofolate cyclo-ligase activity"/>
    <property type="evidence" value="ECO:0007669"/>
    <property type="project" value="UniProtKB-EC"/>
</dbReference>
<dbReference type="InterPro" id="IPR002698">
    <property type="entry name" value="FTHF_cligase"/>
</dbReference>
<evidence type="ECO:0000256" key="1">
    <source>
        <dbReference type="ARBA" id="ARBA00010638"/>
    </source>
</evidence>
<dbReference type="InterPro" id="IPR024185">
    <property type="entry name" value="FTHF_cligase-like_sf"/>
</dbReference>
<dbReference type="Pfam" id="PF01812">
    <property type="entry name" value="5-FTHF_cyc-lig"/>
    <property type="match status" value="1"/>
</dbReference>
<keyword evidence="3 4" id="KW-0067">ATP-binding</keyword>
<dbReference type="GO" id="GO:0009396">
    <property type="term" value="P:folic acid-containing compound biosynthetic process"/>
    <property type="evidence" value="ECO:0007669"/>
    <property type="project" value="TreeGrafter"/>
</dbReference>
<evidence type="ECO:0000256" key="4">
    <source>
        <dbReference type="RuleBase" id="RU361279"/>
    </source>
</evidence>
<evidence type="ECO:0000256" key="2">
    <source>
        <dbReference type="ARBA" id="ARBA00022741"/>
    </source>
</evidence>
<dbReference type="InterPro" id="IPR037171">
    <property type="entry name" value="NagB/RpiA_transferase-like"/>
</dbReference>
<comment type="cofactor">
    <cofactor evidence="4">
        <name>Mg(2+)</name>
        <dbReference type="ChEBI" id="CHEBI:18420"/>
    </cofactor>
</comment>
<proteinExistence type="inferred from homology"/>
<dbReference type="NCBIfam" id="TIGR02727">
    <property type="entry name" value="MTHFS_bact"/>
    <property type="match status" value="1"/>
</dbReference>
<evidence type="ECO:0000256" key="3">
    <source>
        <dbReference type="ARBA" id="ARBA00022840"/>
    </source>
</evidence>
<keyword evidence="4" id="KW-0479">Metal-binding</keyword>
<accession>A0A2M9A982</accession>
<reference evidence="5 6" key="1">
    <citation type="submission" date="2017-11" db="EMBL/GenBank/DDBJ databases">
        <title>Animal gut microbial communities from fecal samples from Wisconsin, USA.</title>
        <authorList>
            <person name="Neumann A."/>
        </authorList>
    </citation>
    <scope>NUCLEOTIDE SEQUENCE [LARGE SCALE GENOMIC DNA]</scope>
    <source>
        <strain evidence="5 6">UWS3</strain>
    </source>
</reference>
<dbReference type="AlphaFoldDB" id="A0A2M9A982"/>
<dbReference type="SUPFAM" id="SSF100950">
    <property type="entry name" value="NagB/RpiA/CoA transferase-like"/>
    <property type="match status" value="1"/>
</dbReference>
<comment type="catalytic activity">
    <reaction evidence="4">
        <text>(6S)-5-formyl-5,6,7,8-tetrahydrofolate + ATP = (6R)-5,10-methenyltetrahydrofolate + ADP + phosphate</text>
        <dbReference type="Rhea" id="RHEA:10488"/>
        <dbReference type="ChEBI" id="CHEBI:30616"/>
        <dbReference type="ChEBI" id="CHEBI:43474"/>
        <dbReference type="ChEBI" id="CHEBI:57455"/>
        <dbReference type="ChEBI" id="CHEBI:57457"/>
        <dbReference type="ChEBI" id="CHEBI:456216"/>
        <dbReference type="EC" id="6.3.3.2"/>
    </reaction>
</comment>
<keyword evidence="6" id="KW-1185">Reference proteome</keyword>
<evidence type="ECO:0000313" key="6">
    <source>
        <dbReference type="Proteomes" id="UP000231134"/>
    </source>
</evidence>
<dbReference type="OrthoDB" id="9801938at2"/>
<dbReference type="GO" id="GO:0005524">
    <property type="term" value="F:ATP binding"/>
    <property type="evidence" value="ECO:0007669"/>
    <property type="project" value="UniProtKB-KW"/>
</dbReference>
<dbReference type="PANTHER" id="PTHR23407:SF1">
    <property type="entry name" value="5-FORMYLTETRAHYDROFOLATE CYCLO-LIGASE"/>
    <property type="match status" value="1"/>
</dbReference>
<gene>
    <name evidence="5" type="ORF">BGX16_2283</name>
</gene>
<dbReference type="RefSeq" id="WP_100426128.1">
    <property type="nucleotide sequence ID" value="NZ_PGEX01000001.1"/>
</dbReference>
<dbReference type="GO" id="GO:0046872">
    <property type="term" value="F:metal ion binding"/>
    <property type="evidence" value="ECO:0007669"/>
    <property type="project" value="UniProtKB-KW"/>
</dbReference>
<protein>
    <recommendedName>
        <fullName evidence="4">5-formyltetrahydrofolate cyclo-ligase</fullName>
        <ecNumber evidence="4">6.3.3.2</ecNumber>
    </recommendedName>
</protein>
<dbReference type="GO" id="GO:0035999">
    <property type="term" value="P:tetrahydrofolate interconversion"/>
    <property type="evidence" value="ECO:0007669"/>
    <property type="project" value="TreeGrafter"/>
</dbReference>
<dbReference type="Gene3D" id="3.40.50.10420">
    <property type="entry name" value="NagB/RpiA/CoA transferase-like"/>
    <property type="match status" value="1"/>
</dbReference>